<dbReference type="InterPro" id="IPR013783">
    <property type="entry name" value="Ig-like_fold"/>
</dbReference>
<keyword evidence="4" id="KW-1185">Reference proteome</keyword>
<feature type="domain" description="CD80-like immunoglobulin C2-set" evidence="2">
    <location>
        <begin position="4"/>
        <end position="95"/>
    </location>
</feature>
<dbReference type="InterPro" id="IPR013162">
    <property type="entry name" value="CD80_C2-set"/>
</dbReference>
<dbReference type="Gene3D" id="2.60.40.10">
    <property type="entry name" value="Immunoglobulins"/>
    <property type="match status" value="1"/>
</dbReference>
<reference evidence="3" key="2">
    <citation type="submission" date="2020-11" db="EMBL/GenBank/DDBJ databases">
        <authorList>
            <person name="McCartney M.A."/>
            <person name="Auch B."/>
            <person name="Kono T."/>
            <person name="Mallez S."/>
            <person name="Becker A."/>
            <person name="Gohl D.M."/>
            <person name="Silverstein K.A.T."/>
            <person name="Koren S."/>
            <person name="Bechman K.B."/>
            <person name="Herman A."/>
            <person name="Abrahante J.E."/>
            <person name="Garbe J."/>
        </authorList>
    </citation>
    <scope>NUCLEOTIDE SEQUENCE</scope>
    <source>
        <strain evidence="3">Duluth1</strain>
        <tissue evidence="3">Whole animal</tissue>
    </source>
</reference>
<dbReference type="EMBL" id="JAIWYP010000002">
    <property type="protein sequence ID" value="KAH3871740.1"/>
    <property type="molecule type" value="Genomic_DNA"/>
</dbReference>
<reference evidence="3" key="1">
    <citation type="journal article" date="2019" name="bioRxiv">
        <title>The Genome of the Zebra Mussel, Dreissena polymorpha: A Resource for Invasive Species Research.</title>
        <authorList>
            <person name="McCartney M.A."/>
            <person name="Auch B."/>
            <person name="Kono T."/>
            <person name="Mallez S."/>
            <person name="Zhang Y."/>
            <person name="Obille A."/>
            <person name="Becker A."/>
            <person name="Abrahante J.E."/>
            <person name="Garbe J."/>
            <person name="Badalamenti J.P."/>
            <person name="Herman A."/>
            <person name="Mangelson H."/>
            <person name="Liachko I."/>
            <person name="Sullivan S."/>
            <person name="Sone E.D."/>
            <person name="Koren S."/>
            <person name="Silverstein K.A.T."/>
            <person name="Beckman K.B."/>
            <person name="Gohl D.M."/>
        </authorList>
    </citation>
    <scope>NUCLEOTIDE SEQUENCE</scope>
    <source>
        <strain evidence="3">Duluth1</strain>
        <tissue evidence="3">Whole animal</tissue>
    </source>
</reference>
<protein>
    <recommendedName>
        <fullName evidence="2">CD80-like immunoglobulin C2-set domain-containing protein</fullName>
    </recommendedName>
</protein>
<comment type="caution">
    <text evidence="3">The sequence shown here is derived from an EMBL/GenBank/DDBJ whole genome shotgun (WGS) entry which is preliminary data.</text>
</comment>
<gene>
    <name evidence="3" type="ORF">DPMN_034952</name>
</gene>
<dbReference type="Proteomes" id="UP000828390">
    <property type="component" value="Unassembled WGS sequence"/>
</dbReference>
<evidence type="ECO:0000313" key="3">
    <source>
        <dbReference type="EMBL" id="KAH3871740.1"/>
    </source>
</evidence>
<keyword evidence="1" id="KW-1015">Disulfide bond</keyword>
<evidence type="ECO:0000259" key="2">
    <source>
        <dbReference type="Pfam" id="PF08205"/>
    </source>
</evidence>
<evidence type="ECO:0000256" key="1">
    <source>
        <dbReference type="ARBA" id="ARBA00023157"/>
    </source>
</evidence>
<dbReference type="Pfam" id="PF08205">
    <property type="entry name" value="C2-set_2"/>
    <property type="match status" value="1"/>
</dbReference>
<accession>A0A9D4RMI7</accession>
<dbReference type="SUPFAM" id="SSF48726">
    <property type="entry name" value="Immunoglobulin"/>
    <property type="match status" value="1"/>
</dbReference>
<evidence type="ECO:0000313" key="4">
    <source>
        <dbReference type="Proteomes" id="UP000828390"/>
    </source>
</evidence>
<name>A0A9D4RMI7_DREPO</name>
<proteinExistence type="predicted"/>
<dbReference type="InterPro" id="IPR036179">
    <property type="entry name" value="Ig-like_dom_sf"/>
</dbReference>
<dbReference type="AlphaFoldDB" id="A0A9D4RMI7"/>
<organism evidence="3 4">
    <name type="scientific">Dreissena polymorpha</name>
    <name type="common">Zebra mussel</name>
    <name type="synonym">Mytilus polymorpha</name>
    <dbReference type="NCBI Taxonomy" id="45954"/>
    <lineage>
        <taxon>Eukaryota</taxon>
        <taxon>Metazoa</taxon>
        <taxon>Spiralia</taxon>
        <taxon>Lophotrochozoa</taxon>
        <taxon>Mollusca</taxon>
        <taxon>Bivalvia</taxon>
        <taxon>Autobranchia</taxon>
        <taxon>Heteroconchia</taxon>
        <taxon>Euheterodonta</taxon>
        <taxon>Imparidentia</taxon>
        <taxon>Neoheterodontei</taxon>
        <taxon>Myida</taxon>
        <taxon>Dreissenoidea</taxon>
        <taxon>Dreissenidae</taxon>
        <taxon>Dreissena</taxon>
    </lineage>
</organism>
<sequence>MTTEFTCTSDFGKPAPDIHWFINNGRNETSGNIDITRSSSVVTTTMNLNSDDLNVTNSSSAITQNITTSTLTFTPSHLYQNMRLFCTGNNGGHSVTSKAEPMLNILCENSLFFK</sequence>